<dbReference type="EMBL" id="BAAACF010000012">
    <property type="protein sequence ID" value="GAA0730432.1"/>
    <property type="molecule type" value="Genomic_DNA"/>
</dbReference>
<dbReference type="Proteomes" id="UP001500339">
    <property type="component" value="Unassembled WGS sequence"/>
</dbReference>
<protein>
    <submittedName>
        <fullName evidence="1">Uncharacterized protein</fullName>
    </submittedName>
</protein>
<proteinExistence type="predicted"/>
<organism evidence="1 2">
    <name type="scientific">Clostridium malenominatum</name>
    <dbReference type="NCBI Taxonomy" id="1539"/>
    <lineage>
        <taxon>Bacteria</taxon>
        <taxon>Bacillati</taxon>
        <taxon>Bacillota</taxon>
        <taxon>Clostridia</taxon>
        <taxon>Eubacteriales</taxon>
        <taxon>Clostridiaceae</taxon>
        <taxon>Clostridium</taxon>
    </lineage>
</organism>
<sequence>MKNIKVYPLAANFEDLMRLILACGSANPVEQIVWMDKERFEKHLQEEKKIRTEQQKELLNLLAHEVN</sequence>
<keyword evidence="2" id="KW-1185">Reference proteome</keyword>
<evidence type="ECO:0000313" key="2">
    <source>
        <dbReference type="Proteomes" id="UP001500339"/>
    </source>
</evidence>
<reference evidence="1 2" key="1">
    <citation type="journal article" date="2019" name="Int. J. Syst. Evol. Microbiol.">
        <title>The Global Catalogue of Microorganisms (GCM) 10K type strain sequencing project: providing services to taxonomists for standard genome sequencing and annotation.</title>
        <authorList>
            <consortium name="The Broad Institute Genomics Platform"/>
            <consortium name="The Broad Institute Genome Sequencing Center for Infectious Disease"/>
            <person name="Wu L."/>
            <person name="Ma J."/>
        </authorList>
    </citation>
    <scope>NUCLEOTIDE SEQUENCE [LARGE SCALE GENOMIC DNA]</scope>
    <source>
        <strain evidence="1 2">JCM 1405</strain>
    </source>
</reference>
<evidence type="ECO:0000313" key="1">
    <source>
        <dbReference type="EMBL" id="GAA0730432.1"/>
    </source>
</evidence>
<accession>A0ABN1J7D7</accession>
<gene>
    <name evidence="1" type="ORF">GCM10008905_31730</name>
</gene>
<name>A0ABN1J7D7_9CLOT</name>
<comment type="caution">
    <text evidence="1">The sequence shown here is derived from an EMBL/GenBank/DDBJ whole genome shotgun (WGS) entry which is preliminary data.</text>
</comment>
<dbReference type="RefSeq" id="WP_343771279.1">
    <property type="nucleotide sequence ID" value="NZ_BAAACF010000012.1"/>
</dbReference>